<proteinExistence type="predicted"/>
<dbReference type="AlphaFoldDB" id="A0AAC9SVP6"/>
<reference evidence="2 3" key="1">
    <citation type="submission" date="2017-06" db="EMBL/GenBank/DDBJ databases">
        <title>Genome sequence of Acetobacter pasteurianus subsp. pasteurianus strain SRCM101468.</title>
        <authorList>
            <person name="Cho S.H."/>
        </authorList>
    </citation>
    <scope>NUCLEOTIDE SEQUENCE [LARGE SCALE GENOMIC DNA]</scope>
    <source>
        <strain evidence="2 3">SRCM101468</strain>
        <plasmid evidence="3">pap1468-2</plasmid>
    </source>
</reference>
<feature type="region of interest" description="Disordered" evidence="1">
    <location>
        <begin position="17"/>
        <end position="36"/>
    </location>
</feature>
<dbReference type="Proteomes" id="UP000196816">
    <property type="component" value="Plasmid pAP1468-2"/>
</dbReference>
<evidence type="ECO:0000313" key="3">
    <source>
        <dbReference type="Proteomes" id="UP000196816"/>
    </source>
</evidence>
<name>A0AAC9SVP6_ACEPA</name>
<geneLocation type="plasmid" evidence="3">
    <name>pap1468-2</name>
</geneLocation>
<evidence type="ECO:0000313" key="2">
    <source>
        <dbReference type="EMBL" id="ASC07487.1"/>
    </source>
</evidence>
<dbReference type="AntiFam" id="ANF00006">
    <property type="entry name" value="Translation of CRISPR region"/>
</dbReference>
<sequence length="185" mass="20159">MYDKIAGAVHPRVCGEHVRHQRRMHGPRGSSPRVRGTLNSAYPAAMKNRFIPACAGNTLIERISPTPYKVHPRVCGEHLIFGKVFCMAFGSSPRVRGTRAGFSENSRGDRFIPACAGNTKSHAIPASVTSVHPRVCGEHVGDALNNNKNSGSSPRVRGTPFQLGYSQQIPRFIPACAGNTNWQTR</sequence>
<evidence type="ECO:0000256" key="1">
    <source>
        <dbReference type="SAM" id="MobiDB-lite"/>
    </source>
</evidence>
<keyword evidence="2" id="KW-0614">Plasmid</keyword>
<organism evidence="2 3">
    <name type="scientific">Acetobacter pasteurianus subsp. pasteurianus</name>
    <dbReference type="NCBI Taxonomy" id="481145"/>
    <lineage>
        <taxon>Bacteria</taxon>
        <taxon>Pseudomonadati</taxon>
        <taxon>Pseudomonadota</taxon>
        <taxon>Alphaproteobacteria</taxon>
        <taxon>Acetobacterales</taxon>
        <taxon>Acetobacteraceae</taxon>
        <taxon>Acetobacter</taxon>
    </lineage>
</organism>
<dbReference type="EMBL" id="CP021924">
    <property type="protein sequence ID" value="ASC07487.1"/>
    <property type="molecule type" value="Genomic_DNA"/>
</dbReference>
<accession>A0AAC9SVP6</accession>
<protein>
    <submittedName>
        <fullName evidence="2">Uncharacterized protein</fullName>
    </submittedName>
</protein>
<gene>
    <name evidence="2" type="ORF">S101468_03286</name>
</gene>
<dbReference type="AntiFam" id="ANF00057">
    <property type="entry name" value="Translation of E. coli type CRISPR repeat"/>
</dbReference>